<feature type="domain" description="Dockerin" evidence="2">
    <location>
        <begin position="1177"/>
        <end position="1237"/>
    </location>
</feature>
<dbReference type="EMBL" id="CP060635">
    <property type="protein sequence ID" value="QNM07878.1"/>
    <property type="molecule type" value="Genomic_DNA"/>
</dbReference>
<dbReference type="GO" id="GO:0004553">
    <property type="term" value="F:hydrolase activity, hydrolyzing O-glycosyl compounds"/>
    <property type="evidence" value="ECO:0007669"/>
    <property type="project" value="InterPro"/>
</dbReference>
<dbReference type="Gene3D" id="1.10.1330.10">
    <property type="entry name" value="Dockerin domain"/>
    <property type="match status" value="1"/>
</dbReference>
<sequence length="1237" mass="132748">MAERKKWKKHVGAVLLALLAALSAFSPLSVKAAAETVENGASRAVIPLEGMTLNRSSLFMKTGEQKSLTVSYVPADTTEEPELVWSSDDPAVARVEGSGTEAVVMAPEGAGGTAVITVSGGGFTASCPVLVTVQEPMLESVLFMQNSSGSNRYELTEGTPGSREFTLRVPENTNVVYVRPQLRDDIFSTAVITARFTDVNTGEEAALELPVDETTSLTSTAGRVIKAYDTTPRELVLEVTDQGRTETYQIHIVRGSYLGGFTLTDEGGGTVAYSPEFKKTTFAYSVHVPSSASWLKLNLTPAEKTSVRLAVNGQELTDGEYLLPLEPGTVTAVLEAGDGVYSVPYAYTLTVYVDEVCYLTVNLDPADAVFAVYDRENVQIDPKDGRYELIKGGTYTYTVSAPGYQSQSGSFTIEGDEEQSYTLEKSADSTLEELEAQWGGYWKNEDNQNIVDAAAPRALEYVEVKWKQQYGANADYSNSVSDGILVEDYICCFSGNVLMYLDRETGEVVKSASMAARGNSSFNKPLYGAGMIFVPLNDGRVQAFHAGTLESLWVYTDTVGGNASTALRYDSGYLYAGFADGNLVCLSVTDEDPDRTDEQKSAVWRKYDSGGYYRTGVYTGEKCLYACGRSGSVYCLDKRTGETLQSLSLPSEAGAASTAVCQDGGRIYFATENGWLFSYPYGEDGRLDEEGVAVLDLGGTVYGTPLVYNGRIYVGSATKDIYGVVLAPYYLNVVQLQDDGSLSLAYRMEIRGCPKGPGTLTTAYEAQEGCVYVYFTTDSASGSVYLLKDRAGAAEPVEGSGLLYQQTAVSGNGGGSVLADSQGNLYIRYESAWLYALKPTDLYLEGVEAEGENVVIDGGAEFDRQAESHSILLDAGADQVTLTFTASQGAVVSVEGREGNVQTVTLTEGRAEIEVLLTMDGQTRVYRFTIRQRSSDAALENLQVSYSPVLTIMQMELEPAFDPEITGYNSSLYGNDAIGTYYVWPLLPEDSQASVRVTVVSGVSGSDPGTEIEPMTVQLAEGPRQRYMVKPASTSAAVVDVTVTAEDGATERTYRLSMFRNNDRPSISAGSGAVVSRQEERVTLKVTANMAGYLYYLPDRKEGTAGLPSANEISKNGTRIAVTAGENTVTLEGFTAEESVVYLYEMSYAQRWSSGIQVEIPAWDGTDNPGPVGPDPPQGDLGDINGDGKITNADVAILLDGVTEGAVLSAEKADMNGDGQVTNADVSLLLELVTSGG</sequence>
<feature type="signal peptide" evidence="1">
    <location>
        <begin position="1"/>
        <end position="32"/>
    </location>
</feature>
<evidence type="ECO:0000313" key="3">
    <source>
        <dbReference type="EMBL" id="QNM07878.1"/>
    </source>
</evidence>
<dbReference type="PROSITE" id="PS51766">
    <property type="entry name" value="DOCKERIN"/>
    <property type="match status" value="1"/>
</dbReference>
<evidence type="ECO:0000313" key="4">
    <source>
        <dbReference type="Proteomes" id="UP000515860"/>
    </source>
</evidence>
<dbReference type="InterPro" id="IPR018247">
    <property type="entry name" value="EF_Hand_1_Ca_BS"/>
</dbReference>
<dbReference type="InterPro" id="IPR036439">
    <property type="entry name" value="Dockerin_dom_sf"/>
</dbReference>
<dbReference type="PANTHER" id="PTHR34512">
    <property type="entry name" value="CELL SURFACE PROTEIN"/>
    <property type="match status" value="1"/>
</dbReference>
<dbReference type="InterPro" id="IPR025883">
    <property type="entry name" value="Cadherin-like_domain"/>
</dbReference>
<keyword evidence="4" id="KW-1185">Reference proteome</keyword>
<dbReference type="InterPro" id="IPR002105">
    <property type="entry name" value="Dockerin_1_rpt"/>
</dbReference>
<name>A0A7G9GAP6_9FIRM</name>
<dbReference type="InterPro" id="IPR011047">
    <property type="entry name" value="Quinoprotein_ADH-like_sf"/>
</dbReference>
<protein>
    <submittedName>
        <fullName evidence="3">Cadherin-like beta sandwich domain-containing protein</fullName>
    </submittedName>
</protein>
<dbReference type="KEGG" id="whj:H9Q79_13285"/>
<dbReference type="InterPro" id="IPR016134">
    <property type="entry name" value="Dockerin_dom"/>
</dbReference>
<dbReference type="Gene3D" id="2.130.10.10">
    <property type="entry name" value="YVTN repeat-like/Quinoprotein amine dehydrogenase"/>
    <property type="match status" value="2"/>
</dbReference>
<proteinExistence type="predicted"/>
<feature type="chain" id="PRO_5038666842" evidence="1">
    <location>
        <begin position="33"/>
        <end position="1237"/>
    </location>
</feature>
<dbReference type="Pfam" id="PF12733">
    <property type="entry name" value="Cadherin-like"/>
    <property type="match status" value="2"/>
</dbReference>
<organism evidence="3 4">
    <name type="scientific">Wansuia hejianensis</name>
    <dbReference type="NCBI Taxonomy" id="2763667"/>
    <lineage>
        <taxon>Bacteria</taxon>
        <taxon>Bacillati</taxon>
        <taxon>Bacillota</taxon>
        <taxon>Clostridia</taxon>
        <taxon>Lachnospirales</taxon>
        <taxon>Lachnospiraceae</taxon>
        <taxon>Wansuia</taxon>
    </lineage>
</organism>
<dbReference type="PANTHER" id="PTHR34512:SF30">
    <property type="entry name" value="OUTER MEMBRANE PROTEIN ASSEMBLY FACTOR BAMB"/>
    <property type="match status" value="1"/>
</dbReference>
<dbReference type="Pfam" id="PF00404">
    <property type="entry name" value="Dockerin_1"/>
    <property type="match status" value="1"/>
</dbReference>
<dbReference type="SUPFAM" id="SSF49373">
    <property type="entry name" value="Invasin/intimin cell-adhesion fragments"/>
    <property type="match status" value="1"/>
</dbReference>
<evidence type="ECO:0000259" key="2">
    <source>
        <dbReference type="PROSITE" id="PS51766"/>
    </source>
</evidence>
<reference evidence="3 4" key="1">
    <citation type="submission" date="2020-08" db="EMBL/GenBank/DDBJ databases">
        <authorList>
            <person name="Liu C."/>
            <person name="Sun Q."/>
        </authorList>
    </citation>
    <scope>NUCLEOTIDE SEQUENCE [LARGE SCALE GENOMIC DNA]</scope>
    <source>
        <strain evidence="3 4">NSJ-29</strain>
    </source>
</reference>
<gene>
    <name evidence="3" type="ORF">H9Q79_13285</name>
</gene>
<dbReference type="AlphaFoldDB" id="A0A7G9GAP6"/>
<dbReference type="GO" id="GO:0000272">
    <property type="term" value="P:polysaccharide catabolic process"/>
    <property type="evidence" value="ECO:0007669"/>
    <property type="project" value="InterPro"/>
</dbReference>
<evidence type="ECO:0000256" key="1">
    <source>
        <dbReference type="SAM" id="SignalP"/>
    </source>
</evidence>
<dbReference type="Gene3D" id="2.60.40.1080">
    <property type="match status" value="1"/>
</dbReference>
<dbReference type="InterPro" id="IPR015943">
    <property type="entry name" value="WD40/YVTN_repeat-like_dom_sf"/>
</dbReference>
<dbReference type="InterPro" id="IPR008964">
    <property type="entry name" value="Invasin/intimin_cell_adhesion"/>
</dbReference>
<dbReference type="InterPro" id="IPR002372">
    <property type="entry name" value="PQQ_rpt_dom"/>
</dbReference>
<dbReference type="RefSeq" id="WP_249328494.1">
    <property type="nucleotide sequence ID" value="NZ_CP060635.1"/>
</dbReference>
<keyword evidence="1" id="KW-0732">Signal</keyword>
<dbReference type="Proteomes" id="UP000515860">
    <property type="component" value="Chromosome"/>
</dbReference>
<dbReference type="CDD" id="cd14256">
    <property type="entry name" value="Dockerin_I"/>
    <property type="match status" value="1"/>
</dbReference>
<dbReference type="Pfam" id="PF13360">
    <property type="entry name" value="PQQ_2"/>
    <property type="match status" value="1"/>
</dbReference>
<dbReference type="SUPFAM" id="SSF50998">
    <property type="entry name" value="Quinoprotein alcohol dehydrogenase-like"/>
    <property type="match status" value="1"/>
</dbReference>
<dbReference type="SUPFAM" id="SSF63446">
    <property type="entry name" value="Type I dockerin domain"/>
    <property type="match status" value="1"/>
</dbReference>
<dbReference type="PROSITE" id="PS00018">
    <property type="entry name" value="EF_HAND_1"/>
    <property type="match status" value="2"/>
</dbReference>
<accession>A0A7G9GAP6</accession>